<feature type="compositionally biased region" description="Basic and acidic residues" evidence="1">
    <location>
        <begin position="432"/>
        <end position="442"/>
    </location>
</feature>
<protein>
    <submittedName>
        <fullName evidence="3">Gb protein</fullName>
    </submittedName>
</protein>
<feature type="domain" description="GBF-interacting protein 1 N-terminal" evidence="2">
    <location>
        <begin position="29"/>
        <end position="86"/>
    </location>
</feature>
<proteinExistence type="predicted"/>
<feature type="compositionally biased region" description="Low complexity" evidence="1">
    <location>
        <begin position="354"/>
        <end position="373"/>
    </location>
</feature>
<feature type="compositionally biased region" description="Polar residues" evidence="1">
    <location>
        <begin position="59"/>
        <end position="69"/>
    </location>
</feature>
<dbReference type="InterPro" id="IPR009719">
    <property type="entry name" value="GIP1_N"/>
</dbReference>
<feature type="compositionally biased region" description="Polar residues" evidence="1">
    <location>
        <begin position="121"/>
        <end position="130"/>
    </location>
</feature>
<accession>Q8W0T8</accession>
<feature type="compositionally biased region" description="Gly residues" evidence="1">
    <location>
        <begin position="1"/>
        <end position="11"/>
    </location>
</feature>
<evidence type="ECO:0000313" key="3">
    <source>
        <dbReference type="EMBL" id="AAL68853.1"/>
    </source>
</evidence>
<dbReference type="Pfam" id="PF06972">
    <property type="entry name" value="GIP1_N"/>
    <property type="match status" value="1"/>
</dbReference>
<reference evidence="3" key="4">
    <citation type="journal article" date="2004" name="Genome Res.">
        <title>Gene loss and movement in the maize genome.</title>
        <authorList>
            <person name="Lai J."/>
            <person name="Ma J."/>
            <person name="Swigonova Z."/>
            <person name="Ramakrishna W."/>
            <person name="Linton E."/>
            <person name="Llaca V."/>
            <person name="Tanyolac B."/>
            <person name="Park Y.J."/>
            <person name="Jeong O.Y."/>
            <person name="Bennetzen J.L."/>
            <person name="Messing J."/>
        </authorList>
    </citation>
    <scope>NUCLEOTIDE SEQUENCE</scope>
</reference>
<feature type="compositionally biased region" description="Polar residues" evidence="1">
    <location>
        <begin position="443"/>
        <end position="454"/>
    </location>
</feature>
<dbReference type="SUPFAM" id="SSF46934">
    <property type="entry name" value="UBA-like"/>
    <property type="match status" value="1"/>
</dbReference>
<feature type="region of interest" description="Disordered" evidence="1">
    <location>
        <begin position="417"/>
        <end position="495"/>
    </location>
</feature>
<gene>
    <name evidence="3" type="primary">SB35P03.21</name>
</gene>
<sequence>MAGGGGGGAGARGSDRAGAGAARSPTTTAAIQTTIQSIKEVVGGHSDADILDTLRESNMDPNETAQKLLNQDPFHEVKRKRDKKKESAGQKSFADSTAQVEQSSQWMKPHTQRMENDQRRTPNQGQNSGPSREFRVVRDNRFQHGVVENRPELGHKGSANVQMSDRSTVVQSGRNRSPATTSDGQITHQNAMQNSHSDTTQGKRDGQGTTQKHAKPYLKNSQNEQHFPGSDPAHGSANVRIAGGTVGPARRHVGVINSTRQFTGRSGSQMHAPSGSSHANIQRGSFTSVGASGRYSPFMSRNIQQNQRPDTIFRGRPTGRSFVAQNVNRYHQGPTSNQKVHPIKEWKPKSTKKAPTTDADNNIADAASPSASNGENANAPDVNRLSEKLSQANLHEVEHVIIPEHLRVPEYEQTKLSLQESVQQVSEDDSLDAGHDDMDEQARSSQHLSTSTAEISLPPSEDSDRMSGQVENDDGLGLVQSDTPVGAADGDSTQITSTLTPFSAYGHEDPNMHTTNEAQLYGLVEPNVHPQVLASSSQGYPSENPEADNAVQVFRMPEPNVHSQVLPSTSEALNPQIVSNSPVPISSQQQQQHISQQQAAAQMYPQMHVQHFPNFMPYRQLYSPVYPMPMPNYSPNVPYPSNGNNYLQMPSGGSHLTAGGVKYGVSQYKPVPSGNPSGYGNYTHPAGFTMGSPGVIGAAVGVDDVNRMKYKDNIYASTPQVETSDIWIQSAREMPPLQVPSYYNIPGQATAGAFVPNPANASFNATAQSSHAQFPGLYHPQQPPSIGKSQLDEQDCVDEDYDESPRPAVQRELESPEASGQPAAQQRRPRPRPADPRAGAAAAAQPSPAIGMGTREVYEEKLRSGAHLHRDPTINPGLGSPRCPRCLSLLNPTAGERDWAITSVLHDATAVAGSGAGALLSAVHGFNTGIPFVQKHVKGPKWLQLLVGVPPLLMFSGASAVFGAYALPRFAQLTVTSYYAASTGSQYAVSQITRQIERAHFQESDEKSR</sequence>
<dbReference type="PANTHER" id="PTHR47070">
    <property type="entry name" value="HYDROXYPROLINE-RICH GLYCOPROTEIN-LIKE"/>
    <property type="match status" value="1"/>
</dbReference>
<feature type="compositionally biased region" description="Polar residues" evidence="1">
    <location>
        <begin position="329"/>
        <end position="339"/>
    </location>
</feature>
<dbReference type="PANTHER" id="PTHR47070:SF2">
    <property type="entry name" value="OS06G0206100 PROTEIN"/>
    <property type="match status" value="1"/>
</dbReference>
<feature type="compositionally biased region" description="Acidic residues" evidence="1">
    <location>
        <begin position="792"/>
        <end position="802"/>
    </location>
</feature>
<feature type="compositionally biased region" description="Polar residues" evidence="1">
    <location>
        <begin position="256"/>
        <end position="283"/>
    </location>
</feature>
<organism evidence="3">
    <name type="scientific">Sorghum bicolor</name>
    <name type="common">Sorghum</name>
    <name type="synonym">Sorghum vulgare</name>
    <dbReference type="NCBI Taxonomy" id="4558"/>
    <lineage>
        <taxon>Eukaryota</taxon>
        <taxon>Viridiplantae</taxon>
        <taxon>Streptophyta</taxon>
        <taxon>Embryophyta</taxon>
        <taxon>Tracheophyta</taxon>
        <taxon>Spermatophyta</taxon>
        <taxon>Magnoliopsida</taxon>
        <taxon>Liliopsida</taxon>
        <taxon>Poales</taxon>
        <taxon>Poaceae</taxon>
        <taxon>PACMAD clade</taxon>
        <taxon>Panicoideae</taxon>
        <taxon>Andropogonodae</taxon>
        <taxon>Andropogoneae</taxon>
        <taxon>Sorghinae</taxon>
        <taxon>Sorghum</taxon>
    </lineage>
</organism>
<dbReference type="AlphaFoldDB" id="Q8W0T8"/>
<feature type="compositionally biased region" description="Polar residues" evidence="1">
    <location>
        <begin position="159"/>
        <end position="200"/>
    </location>
</feature>
<evidence type="ECO:0000256" key="1">
    <source>
        <dbReference type="SAM" id="MobiDB-lite"/>
    </source>
</evidence>
<feature type="region of interest" description="Disordered" evidence="1">
    <location>
        <begin position="54"/>
        <end position="283"/>
    </location>
</feature>
<dbReference type="ExpressionAtlas" id="Q8W0T8">
    <property type="expression patterns" value="baseline and differential"/>
</dbReference>
<feature type="compositionally biased region" description="Low complexity" evidence="1">
    <location>
        <begin position="16"/>
        <end position="28"/>
    </location>
</feature>
<feature type="compositionally biased region" description="Low complexity" evidence="1">
    <location>
        <begin position="836"/>
        <end position="849"/>
    </location>
</feature>
<reference evidence="3" key="3">
    <citation type="journal article" date="2004" name="Genome Res.">
        <title>Close split of sorghum and maize genome progenitors.</title>
        <authorList>
            <person name="Swigonova Z."/>
            <person name="Lai J."/>
            <person name="Ma J."/>
            <person name="Ramakrishna W."/>
            <person name="Llaca V."/>
            <person name="Bennetzen J.L."/>
            <person name="Messing J."/>
        </authorList>
    </citation>
    <scope>NUCLEOTIDE SEQUENCE</scope>
</reference>
<feature type="region of interest" description="Disordered" evidence="1">
    <location>
        <begin position="774"/>
        <end position="852"/>
    </location>
</feature>
<feature type="compositionally biased region" description="Basic and acidic residues" evidence="1">
    <location>
        <begin position="132"/>
        <end position="155"/>
    </location>
</feature>
<dbReference type="InterPro" id="IPR009060">
    <property type="entry name" value="UBA-like_sf"/>
</dbReference>
<dbReference type="EMBL" id="AF466199">
    <property type="protein sequence ID" value="AAL68853.1"/>
    <property type="molecule type" value="Genomic_DNA"/>
</dbReference>
<feature type="region of interest" description="Disordered" evidence="1">
    <location>
        <begin position="329"/>
        <end position="380"/>
    </location>
</feature>
<evidence type="ECO:0000259" key="2">
    <source>
        <dbReference type="Pfam" id="PF06972"/>
    </source>
</evidence>
<feature type="compositionally biased region" description="Basic and acidic residues" evidence="1">
    <location>
        <begin position="803"/>
        <end position="814"/>
    </location>
</feature>
<name>Q8W0T8_SORBI</name>
<feature type="compositionally biased region" description="Polar residues" evidence="1">
    <location>
        <begin position="89"/>
        <end position="106"/>
    </location>
</feature>
<reference evidence="3" key="2">
    <citation type="submission" date="2002-01" db="EMBL/GenBank/DDBJ databases">
        <authorList>
            <person name="Llaca V."/>
            <person name="Young S."/>
            <person name="Kovchok S."/>
            <person name="Messing J."/>
        </authorList>
    </citation>
    <scope>NUCLEOTIDE SEQUENCE</scope>
</reference>
<feature type="region of interest" description="Disordered" evidence="1">
    <location>
        <begin position="1"/>
        <end position="28"/>
    </location>
</feature>
<reference evidence="3" key="1">
    <citation type="submission" date="2002-01" db="EMBL/GenBank/DDBJ databases">
        <authorList>
            <person name="Park Y.-J."/>
            <person name="Ramakrishna W."/>
            <person name="SanMiguel P."/>
            <person name="Emberton J."/>
            <person name="Bennetzen J."/>
        </authorList>
    </citation>
    <scope>NUCLEOTIDE SEQUENCE</scope>
</reference>